<feature type="transmembrane region" description="Helical" evidence="1">
    <location>
        <begin position="86"/>
        <end position="107"/>
    </location>
</feature>
<comment type="caution">
    <text evidence="2">The sequence shown here is derived from an EMBL/GenBank/DDBJ whole genome shotgun (WGS) entry which is preliminary data.</text>
</comment>
<protein>
    <submittedName>
        <fullName evidence="2">Uncharacterized protein</fullName>
    </submittedName>
</protein>
<feature type="transmembrane region" description="Helical" evidence="1">
    <location>
        <begin position="375"/>
        <end position="392"/>
    </location>
</feature>
<dbReference type="RefSeq" id="WP_303951485.1">
    <property type="nucleotide sequence ID" value="NZ_JAGZXI010000001.1"/>
</dbReference>
<keyword evidence="1" id="KW-0472">Membrane</keyword>
<evidence type="ECO:0000313" key="2">
    <source>
        <dbReference type="EMBL" id="MBS6634081.1"/>
    </source>
</evidence>
<feature type="transmembrane region" description="Helical" evidence="1">
    <location>
        <begin position="299"/>
        <end position="322"/>
    </location>
</feature>
<evidence type="ECO:0000313" key="3">
    <source>
        <dbReference type="Proteomes" id="UP000739069"/>
    </source>
</evidence>
<keyword evidence="1" id="KW-1133">Transmembrane helix</keyword>
<feature type="transmembrane region" description="Helical" evidence="1">
    <location>
        <begin position="174"/>
        <end position="193"/>
    </location>
</feature>
<gene>
    <name evidence="2" type="ORF">KH265_00185</name>
</gene>
<dbReference type="Proteomes" id="UP000739069">
    <property type="component" value="Unassembled WGS sequence"/>
</dbReference>
<proteinExistence type="predicted"/>
<feature type="transmembrane region" description="Helical" evidence="1">
    <location>
        <begin position="128"/>
        <end position="150"/>
    </location>
</feature>
<evidence type="ECO:0000256" key="1">
    <source>
        <dbReference type="SAM" id="Phobius"/>
    </source>
</evidence>
<reference evidence="2" key="1">
    <citation type="submission" date="2021-02" db="EMBL/GenBank/DDBJ databases">
        <title>Infant gut strain persistence is associated with maternal origin, phylogeny, and functional potential including surface adhesion and iron acquisition.</title>
        <authorList>
            <person name="Lou Y.C."/>
        </authorList>
    </citation>
    <scope>NUCLEOTIDE SEQUENCE</scope>
    <source>
        <strain evidence="2">L1_008_092G1_dasL1_008_092G1_concoct_16</strain>
    </source>
</reference>
<feature type="transmembrane region" description="Helical" evidence="1">
    <location>
        <begin position="343"/>
        <end position="369"/>
    </location>
</feature>
<dbReference type="EMBL" id="JAGZXI010000001">
    <property type="protein sequence ID" value="MBS6634081.1"/>
    <property type="molecule type" value="Genomic_DNA"/>
</dbReference>
<feature type="transmembrane region" description="Helical" evidence="1">
    <location>
        <begin position="273"/>
        <end position="293"/>
    </location>
</feature>
<sequence>MKIQEVIDEVNEAWGEEHEEKRRAIFKRNIFYDPIIIFIGISILYLFIPGLYCLRLAFFQGYNPGEQAGTISVYFNLPYYLLDLRAGIIVSIASILLSLYVSVGKYAESLGGVVGDARRAAYREFARLVGNTIFSVFIVNFWHGLISGWLQRDRVGDPYPLVPVDMDLSRYGEMPLWSLLFFGWFTAASSNMLTHDEKDALISNVQILKKVNNFNLSNNPWTQIAYCVASKELETGGEIPTLSKKPKKDILGYSGLFVSDYSYSRFRFVYATWWRWVLYGILFLVASAALSLVDWYLGYIAFGGVMVLLEVAASLLSENYLYANICRLNIKYERGIWKISEFFHFYSARIFVEIVRLILALAMIVAVYILSVQHFITIIGLFLVFYIGRWRAAQRIRDSFYESLKAETDKNLLQFSKDFLVAEEERLKEPEKNDNSVNEELAGMLNKKKEKRSLKSNVVLLLEIIEDLLFLRGESPRNGVDYLVLAYIYCLMLEVNKYYMDYKNELGRADLSSNHSESLRYRYSRSTLYKAPKALRRK</sequence>
<organism evidence="2 3">
    <name type="scientific">Rothia mucilaginosa</name>
    <dbReference type="NCBI Taxonomy" id="43675"/>
    <lineage>
        <taxon>Bacteria</taxon>
        <taxon>Bacillati</taxon>
        <taxon>Actinomycetota</taxon>
        <taxon>Actinomycetes</taxon>
        <taxon>Micrococcales</taxon>
        <taxon>Micrococcaceae</taxon>
        <taxon>Rothia</taxon>
    </lineage>
</organism>
<accession>A0A943T7X1</accession>
<dbReference type="AlphaFoldDB" id="A0A943T7X1"/>
<feature type="transmembrane region" description="Helical" evidence="1">
    <location>
        <begin position="30"/>
        <end position="48"/>
    </location>
</feature>
<name>A0A943T7X1_9MICC</name>
<keyword evidence="1" id="KW-0812">Transmembrane</keyword>